<protein>
    <recommendedName>
        <fullName evidence="5">ABC transporter domain-containing protein</fullName>
    </recommendedName>
</protein>
<sequence>MKMKTPILKTTNLEKRYKDQVALESTNFELYKGEICAIIGKNGAGKSTLFKMIAEEIFPTKGEITLFGEPYGKHNSRRRMGVMIETDVFFDNFNAHQNLEYYRLLRGIPEKAVIGKVLNRVGLAEHNRKKFSQYSLGMKQRLSLALALLSSPDFLLLDEPTNGLDAEGMVEMRQLFLKLNQEHQITILISSHILSQLQSIATRFVFLNKGKVVQDLSRKELLGMSQQFIFLRVNDAKKACFILENHFVDMDYRVLAGEQLEIYNYIPQRQKINRLLNEGNVDILEMTVKSKNLEEYFLGLVGGDENVESN</sequence>
<keyword evidence="2" id="KW-0813">Transport</keyword>
<keyword evidence="3" id="KW-0547">Nucleotide-binding</keyword>
<dbReference type="HOGENOM" id="CLU_000604_1_2_9"/>
<gene>
    <name evidence="6" type="ordered locus">CKR_2042</name>
</gene>
<feature type="domain" description="ABC transporter" evidence="5">
    <location>
        <begin position="8"/>
        <end position="234"/>
    </location>
</feature>
<evidence type="ECO:0000313" key="7">
    <source>
        <dbReference type="Proteomes" id="UP000007969"/>
    </source>
</evidence>
<dbReference type="InterPro" id="IPR003593">
    <property type="entry name" value="AAA+_ATPase"/>
</dbReference>
<name>B9E3L8_CLOK1</name>
<dbReference type="GO" id="GO:0005524">
    <property type="term" value="F:ATP binding"/>
    <property type="evidence" value="ECO:0007669"/>
    <property type="project" value="UniProtKB-KW"/>
</dbReference>
<dbReference type="PANTHER" id="PTHR43335:SF8">
    <property type="entry name" value="ABC TRANSPORTER, ATP-BINDING PROTEIN"/>
    <property type="match status" value="1"/>
</dbReference>
<dbReference type="InterPro" id="IPR003439">
    <property type="entry name" value="ABC_transporter-like_ATP-bd"/>
</dbReference>
<evidence type="ECO:0000256" key="1">
    <source>
        <dbReference type="ARBA" id="ARBA00005417"/>
    </source>
</evidence>
<dbReference type="PANTHER" id="PTHR43335">
    <property type="entry name" value="ABC TRANSPORTER, ATP-BINDING PROTEIN"/>
    <property type="match status" value="1"/>
</dbReference>
<dbReference type="PROSITE" id="PS50893">
    <property type="entry name" value="ABC_TRANSPORTER_2"/>
    <property type="match status" value="1"/>
</dbReference>
<evidence type="ECO:0000256" key="4">
    <source>
        <dbReference type="ARBA" id="ARBA00022840"/>
    </source>
</evidence>
<dbReference type="Pfam" id="PF00005">
    <property type="entry name" value="ABC_tran"/>
    <property type="match status" value="1"/>
</dbReference>
<dbReference type="Gene3D" id="3.40.50.300">
    <property type="entry name" value="P-loop containing nucleotide triphosphate hydrolases"/>
    <property type="match status" value="1"/>
</dbReference>
<dbReference type="GO" id="GO:0016887">
    <property type="term" value="F:ATP hydrolysis activity"/>
    <property type="evidence" value="ECO:0007669"/>
    <property type="project" value="InterPro"/>
</dbReference>
<accession>B9E3L8</accession>
<dbReference type="PROSITE" id="PS00211">
    <property type="entry name" value="ABC_TRANSPORTER_1"/>
    <property type="match status" value="1"/>
</dbReference>
<dbReference type="AlphaFoldDB" id="B9E3L8"/>
<dbReference type="SUPFAM" id="SSF52540">
    <property type="entry name" value="P-loop containing nucleoside triphosphate hydrolases"/>
    <property type="match status" value="1"/>
</dbReference>
<evidence type="ECO:0000313" key="6">
    <source>
        <dbReference type="EMBL" id="BAH07093.1"/>
    </source>
</evidence>
<organism evidence="6 7">
    <name type="scientific">Clostridium kluyveri (strain NBRC 12016)</name>
    <dbReference type="NCBI Taxonomy" id="583346"/>
    <lineage>
        <taxon>Bacteria</taxon>
        <taxon>Bacillati</taxon>
        <taxon>Bacillota</taxon>
        <taxon>Clostridia</taxon>
        <taxon>Eubacteriales</taxon>
        <taxon>Clostridiaceae</taxon>
        <taxon>Clostridium</taxon>
    </lineage>
</organism>
<dbReference type="Proteomes" id="UP000007969">
    <property type="component" value="Chromosome"/>
</dbReference>
<dbReference type="InterPro" id="IPR027417">
    <property type="entry name" value="P-loop_NTPase"/>
</dbReference>
<evidence type="ECO:0000256" key="3">
    <source>
        <dbReference type="ARBA" id="ARBA00022741"/>
    </source>
</evidence>
<keyword evidence="4" id="KW-0067">ATP-binding</keyword>
<dbReference type="KEGG" id="ckr:CKR_2042"/>
<evidence type="ECO:0000259" key="5">
    <source>
        <dbReference type="PROSITE" id="PS50893"/>
    </source>
</evidence>
<reference evidence="7" key="1">
    <citation type="submission" date="2005-09" db="EMBL/GenBank/DDBJ databases">
        <title>Complete genome sequence of Clostridium kluyveri and comparative genomics of Clostridia species.</title>
        <authorList>
            <person name="Inui M."/>
            <person name="Nonaka H."/>
            <person name="Shinoda Y."/>
            <person name="Ikenaga Y."/>
            <person name="Abe M."/>
            <person name="Naito K."/>
            <person name="Vertes A.A."/>
            <person name="Yukawa H."/>
        </authorList>
    </citation>
    <scope>NUCLEOTIDE SEQUENCE [LARGE SCALE GENOMIC DNA]</scope>
    <source>
        <strain evidence="7">NBRC 12016</strain>
    </source>
</reference>
<dbReference type="EMBL" id="AP009049">
    <property type="protein sequence ID" value="BAH07093.1"/>
    <property type="molecule type" value="Genomic_DNA"/>
</dbReference>
<dbReference type="SMART" id="SM00382">
    <property type="entry name" value="AAA"/>
    <property type="match status" value="1"/>
</dbReference>
<proteinExistence type="inferred from homology"/>
<evidence type="ECO:0000256" key="2">
    <source>
        <dbReference type="ARBA" id="ARBA00022448"/>
    </source>
</evidence>
<comment type="similarity">
    <text evidence="1">Belongs to the ABC transporter superfamily.</text>
</comment>
<dbReference type="InterPro" id="IPR017871">
    <property type="entry name" value="ABC_transporter-like_CS"/>
</dbReference>